<feature type="region of interest" description="Disordered" evidence="1">
    <location>
        <begin position="688"/>
        <end position="788"/>
    </location>
</feature>
<proteinExistence type="predicted"/>
<dbReference type="PROSITE" id="PS50011">
    <property type="entry name" value="PROTEIN_KINASE_DOM"/>
    <property type="match status" value="1"/>
</dbReference>
<dbReference type="SMART" id="SM00220">
    <property type="entry name" value="S_TKc"/>
    <property type="match status" value="1"/>
</dbReference>
<dbReference type="InterPro" id="IPR011009">
    <property type="entry name" value="Kinase-like_dom_sf"/>
</dbReference>
<name>A0AAI9T120_9ASCO</name>
<dbReference type="PANTHER" id="PTHR12984">
    <property type="entry name" value="SCY1-RELATED S/T PROTEIN KINASE-LIKE"/>
    <property type="match status" value="1"/>
</dbReference>
<sequence>MLSSLGFKTGIRATYNVSDNPTFVSEPWTIYPAKHKSSGRIVSVFIFDKTRFEGQVSRLCSTSSNTKSPKNIVKECYELIKLEVNQLSKLKHPQILTIIEVLEETRSKFLFVSESIGNNLITVNAKDLDSLSIQKGLLQIAKGLQFLHTQGNIIHLNIQPSSIFINNQGDWKLAGFAFLQNLNELSPQERDNFYIMNNSSVVPFANLNLNFTAPELIIDSQTKLDFANDIWSFGMLIFYLYNYPDMLINSFDANSIQDYKQEFRKFEQKFFNHNPTELQYILKKVPEKLYSLFPRLLARYPYDRLTLDQFIDSDFFNGSVIKAMWFIDEFSTKSIHEKLVFLKGLLEFDPETQTDLISQFPVTFRTSKLLPLLIGVVINELTVLDDTTPIDPNVDDLISNSLEIIMLISKGLSGLTFQDRVYNVLFKDNTTFSEKVYDAVFKEEAKSKKHTKTFTKLINASVKTRLTLVNNLPVLQEKTNSKQFVGFIKSILDLVFTLGAKEQDQKHVQIILQEKFLDYMPKFVEMIEFPYMKNKMFPLLCKIFSSTSVYSTKLKILDTFQEFCDKKVIDKIIIDEQLLPMTKGIEDRNKEMVCKLITFLSKVVISEHINLDMKTSVESILPQCFAFAFGCNDCDEKEFKSYMKSINNVQQHLVDKKLQQLPKYSNGGGGGAARSNKDDSTTVAPNFETLLQNQRIKEPEKEISGPKTKAIQPNKKLSSASSIGKRSVSNPTNALNATPLRPMEPRRKFTTTTVRNGSSSSSSSSSNTTTSNKPFPNLTFGATNQASNSSNAKLFDSLKSTYERQKQEEEEGEDDDFDDFLSADQTLSHKDTSKVKNEGKINWMSEVNKMKTLPNTPQPNAAPKSIKNKYPPGFDSNAILSPKSSMPIRAVSTTILPTSNQNKSEKINPALLDLL</sequence>
<dbReference type="InterPro" id="IPR000719">
    <property type="entry name" value="Prot_kinase_dom"/>
</dbReference>
<dbReference type="SUPFAM" id="SSF56112">
    <property type="entry name" value="Protein kinase-like (PK-like)"/>
    <property type="match status" value="1"/>
</dbReference>
<feature type="region of interest" description="Disordered" evidence="1">
    <location>
        <begin position="664"/>
        <end position="683"/>
    </location>
</feature>
<dbReference type="CDD" id="cd14011">
    <property type="entry name" value="PK_SCY1_like"/>
    <property type="match status" value="1"/>
</dbReference>
<dbReference type="PANTHER" id="PTHR12984:SF6">
    <property type="entry name" value="SCY1-LIKE PROTEIN 2"/>
    <property type="match status" value="1"/>
</dbReference>
<feature type="compositionally biased region" description="Low complexity" evidence="1">
    <location>
        <begin position="750"/>
        <end position="772"/>
    </location>
</feature>
<dbReference type="Proteomes" id="UP001202479">
    <property type="component" value="Unassembled WGS sequence"/>
</dbReference>
<feature type="region of interest" description="Disordered" evidence="1">
    <location>
        <begin position="848"/>
        <end position="881"/>
    </location>
</feature>
<dbReference type="Gene3D" id="1.10.510.10">
    <property type="entry name" value="Transferase(Phosphotransferase) domain 1"/>
    <property type="match status" value="1"/>
</dbReference>
<comment type="caution">
    <text evidence="3">The sequence shown here is derived from an EMBL/GenBank/DDBJ whole genome shotgun (WGS) entry which is preliminary data.</text>
</comment>
<feature type="compositionally biased region" description="Basic and acidic residues" evidence="1">
    <location>
        <begin position="695"/>
        <end position="704"/>
    </location>
</feature>
<evidence type="ECO:0000313" key="4">
    <source>
        <dbReference type="Proteomes" id="UP001202479"/>
    </source>
</evidence>
<evidence type="ECO:0000313" key="3">
    <source>
        <dbReference type="EMBL" id="KAI3406374.2"/>
    </source>
</evidence>
<reference evidence="3" key="1">
    <citation type="journal article" date="2022" name="DNA Res.">
        <title>Genome analysis of five recently described species of the CUG-Ser clade uncovers Candida theae as a new hybrid lineage with pathogenic potential in the Candida parapsilosis species complex.</title>
        <authorList>
            <person name="Mixao V."/>
            <person name="Del Olmo V."/>
            <person name="Hegedusova E."/>
            <person name="Saus E."/>
            <person name="Pryszcz L."/>
            <person name="Cillingova A."/>
            <person name="Nosek J."/>
            <person name="Gabaldon T."/>
        </authorList>
    </citation>
    <scope>NUCLEOTIDE SEQUENCE</scope>
    <source>
        <strain evidence="3">CBS 10844</strain>
    </source>
</reference>
<feature type="domain" description="Protein kinase" evidence="2">
    <location>
        <begin position="1"/>
        <end position="316"/>
    </location>
</feature>
<dbReference type="GeneID" id="73378472"/>
<evidence type="ECO:0000259" key="2">
    <source>
        <dbReference type="PROSITE" id="PS50011"/>
    </source>
</evidence>
<organism evidence="3 4">
    <name type="scientific">Candida oxycetoniae</name>
    <dbReference type="NCBI Taxonomy" id="497107"/>
    <lineage>
        <taxon>Eukaryota</taxon>
        <taxon>Fungi</taxon>
        <taxon>Dikarya</taxon>
        <taxon>Ascomycota</taxon>
        <taxon>Saccharomycotina</taxon>
        <taxon>Pichiomycetes</taxon>
        <taxon>Debaryomycetaceae</taxon>
        <taxon>Candida/Lodderomyces clade</taxon>
        <taxon>Candida</taxon>
    </lineage>
</organism>
<accession>A0AAI9T120</accession>
<gene>
    <name evidence="3" type="ORF">KGF56_000855</name>
</gene>
<dbReference type="InterPro" id="IPR011989">
    <property type="entry name" value="ARM-like"/>
</dbReference>
<dbReference type="GO" id="GO:0005524">
    <property type="term" value="F:ATP binding"/>
    <property type="evidence" value="ECO:0007669"/>
    <property type="project" value="InterPro"/>
</dbReference>
<keyword evidence="4" id="KW-1185">Reference proteome</keyword>
<feature type="compositionally biased region" description="Polar residues" evidence="1">
    <location>
        <begin position="715"/>
        <end position="736"/>
    </location>
</feature>
<dbReference type="Gene3D" id="1.25.10.10">
    <property type="entry name" value="Leucine-rich Repeat Variant"/>
    <property type="match status" value="1"/>
</dbReference>
<dbReference type="Gene3D" id="3.30.200.20">
    <property type="entry name" value="Phosphorylase Kinase, domain 1"/>
    <property type="match status" value="1"/>
</dbReference>
<dbReference type="GO" id="GO:0004672">
    <property type="term" value="F:protein kinase activity"/>
    <property type="evidence" value="ECO:0007669"/>
    <property type="project" value="InterPro"/>
</dbReference>
<dbReference type="Pfam" id="PF00069">
    <property type="entry name" value="Pkinase"/>
    <property type="match status" value="1"/>
</dbReference>
<evidence type="ECO:0000256" key="1">
    <source>
        <dbReference type="SAM" id="MobiDB-lite"/>
    </source>
</evidence>
<dbReference type="AlphaFoldDB" id="A0AAI9T120"/>
<dbReference type="RefSeq" id="XP_049182119.1">
    <property type="nucleotide sequence ID" value="XM_049326807.1"/>
</dbReference>
<dbReference type="InterPro" id="IPR051177">
    <property type="entry name" value="CIK-Related_Protein"/>
</dbReference>
<dbReference type="EMBL" id="JAHUZD010000024">
    <property type="protein sequence ID" value="KAI3406374.2"/>
    <property type="molecule type" value="Genomic_DNA"/>
</dbReference>
<protein>
    <submittedName>
        <fullName evidence="3">Ppk32</fullName>
    </submittedName>
</protein>